<dbReference type="PRINTS" id="PR00081">
    <property type="entry name" value="GDHRDH"/>
</dbReference>
<dbReference type="SUPFAM" id="SSF51735">
    <property type="entry name" value="NAD(P)-binding Rossmann-fold domains"/>
    <property type="match status" value="1"/>
</dbReference>
<protein>
    <submittedName>
        <fullName evidence="3">SDR family NAD(P)-dependent oxidoreductase</fullName>
    </submittedName>
</protein>
<comment type="similarity">
    <text evidence="1">Belongs to the short-chain dehydrogenases/reductases (SDR) family.</text>
</comment>
<sequence length="309" mass="32827">MTAASDWDPRALPSLAGRTVVVTGGNAGIGYFTSEQLAGAGARVVIAGRSAEKAELAMRAIRERVPEAQLAHVALDLTSLGSVRAAAEELAAFRPLHGLVNNAGRVVASRRRLETADGFELTVGGNFLGHFALTTLLFPALADGGRVVGLGSDSTRMVRLDPEDLWSERRYRPFRAYGFSKHAVQAFHLELARRLTAAGDSRMSLLAHPGWATNSYASKRPGITDRDPVGGRVFETLTGWIGQGKDQGAWPAVRAVADPDAVNGMYFGPRRQLSGVPVPTSPVASSADPAFGAALWADAEEKTGIRFPL</sequence>
<dbReference type="Pfam" id="PF00106">
    <property type="entry name" value="adh_short"/>
    <property type="match status" value="1"/>
</dbReference>
<name>A0ABT1ZCI5_9MICO</name>
<dbReference type="InterPro" id="IPR002347">
    <property type="entry name" value="SDR_fam"/>
</dbReference>
<comment type="caution">
    <text evidence="3">The sequence shown here is derived from an EMBL/GenBank/DDBJ whole genome shotgun (WGS) entry which is preliminary data.</text>
</comment>
<dbReference type="Gene3D" id="3.40.50.720">
    <property type="entry name" value="NAD(P)-binding Rossmann-like Domain"/>
    <property type="match status" value="1"/>
</dbReference>
<keyword evidence="2" id="KW-0560">Oxidoreductase</keyword>
<proteinExistence type="inferred from homology"/>
<dbReference type="PANTHER" id="PTHR24320:SF148">
    <property type="entry name" value="NAD(P)-BINDING ROSSMANN-FOLD SUPERFAMILY PROTEIN"/>
    <property type="match status" value="1"/>
</dbReference>
<gene>
    <name evidence="3" type="ORF">NUH29_02485</name>
</gene>
<evidence type="ECO:0000256" key="1">
    <source>
        <dbReference type="ARBA" id="ARBA00006484"/>
    </source>
</evidence>
<dbReference type="EMBL" id="JANTHX010000004">
    <property type="protein sequence ID" value="MCS0498416.1"/>
    <property type="molecule type" value="Genomic_DNA"/>
</dbReference>
<organism evidence="3 4">
    <name type="scientific">Protaetiibacter mangrovi</name>
    <dbReference type="NCBI Taxonomy" id="2970926"/>
    <lineage>
        <taxon>Bacteria</taxon>
        <taxon>Bacillati</taxon>
        <taxon>Actinomycetota</taxon>
        <taxon>Actinomycetes</taxon>
        <taxon>Micrococcales</taxon>
        <taxon>Microbacteriaceae</taxon>
        <taxon>Protaetiibacter</taxon>
    </lineage>
</organism>
<dbReference type="Proteomes" id="UP001205337">
    <property type="component" value="Unassembled WGS sequence"/>
</dbReference>
<dbReference type="PANTHER" id="PTHR24320">
    <property type="entry name" value="RETINOL DEHYDROGENASE"/>
    <property type="match status" value="1"/>
</dbReference>
<evidence type="ECO:0000313" key="4">
    <source>
        <dbReference type="Proteomes" id="UP001205337"/>
    </source>
</evidence>
<reference evidence="3 4" key="1">
    <citation type="submission" date="2022-08" db="EMBL/GenBank/DDBJ databases">
        <authorList>
            <person name="Li F."/>
        </authorList>
    </citation>
    <scope>NUCLEOTIDE SEQUENCE [LARGE SCALE GENOMIC DNA]</scope>
    <source>
        <strain evidence="3 4">10F1B-8-1</strain>
    </source>
</reference>
<evidence type="ECO:0000256" key="2">
    <source>
        <dbReference type="ARBA" id="ARBA00023002"/>
    </source>
</evidence>
<keyword evidence="4" id="KW-1185">Reference proteome</keyword>
<dbReference type="InterPro" id="IPR036291">
    <property type="entry name" value="NAD(P)-bd_dom_sf"/>
</dbReference>
<accession>A0ABT1ZCI5</accession>
<evidence type="ECO:0000313" key="3">
    <source>
        <dbReference type="EMBL" id="MCS0498416.1"/>
    </source>
</evidence>
<dbReference type="RefSeq" id="WP_258797340.1">
    <property type="nucleotide sequence ID" value="NZ_JANTHX010000004.1"/>
</dbReference>